<dbReference type="InterPro" id="IPR013106">
    <property type="entry name" value="Ig_V-set"/>
</dbReference>
<dbReference type="GO" id="GO:0002250">
    <property type="term" value="P:adaptive immune response"/>
    <property type="evidence" value="ECO:0007669"/>
    <property type="project" value="UniProtKB-KW"/>
</dbReference>
<keyword evidence="9" id="KW-1185">Reference proteome</keyword>
<sequence>MSQGLLCRARERQHHTTGQSVGDTITPEKDAEQAAEGSKVKLSCRYSSSQVYSLLWYRQYPGSFILLKGAKSRSSVKYIPNNRYGSKTSDSSTELTITGLTLADTALYYCALDTQ</sequence>
<dbReference type="SUPFAM" id="SSF48726">
    <property type="entry name" value="Immunoglobulin"/>
    <property type="match status" value="1"/>
</dbReference>
<feature type="region of interest" description="Disordered" evidence="6">
    <location>
        <begin position="12"/>
        <end position="32"/>
    </location>
</feature>
<dbReference type="PANTHER" id="PTHR19367">
    <property type="entry name" value="T-CELL RECEPTOR ALPHA CHAIN V REGION"/>
    <property type="match status" value="1"/>
</dbReference>
<dbReference type="Gene3D" id="2.60.40.10">
    <property type="entry name" value="Immunoglobulins"/>
    <property type="match status" value="1"/>
</dbReference>
<keyword evidence="5" id="KW-0391">Immunity</keyword>
<dbReference type="Pfam" id="PF07686">
    <property type="entry name" value="V-set"/>
    <property type="match status" value="1"/>
</dbReference>
<dbReference type="GeneTree" id="ENSGT01150000288483"/>
<evidence type="ECO:0000256" key="1">
    <source>
        <dbReference type="ARBA" id="ARBA00022729"/>
    </source>
</evidence>
<feature type="domain" description="Ig-like" evidence="7">
    <location>
        <begin position="27"/>
        <end position="115"/>
    </location>
</feature>
<reference evidence="8" key="1">
    <citation type="submission" date="2019-06" db="EMBL/GenBank/DDBJ databases">
        <authorList>
            <consortium name="Wellcome Sanger Institute Data Sharing"/>
        </authorList>
    </citation>
    <scope>NUCLEOTIDE SEQUENCE [LARGE SCALE GENOMIC DNA]</scope>
</reference>
<keyword evidence="5" id="KW-1279">T cell receptor</keyword>
<dbReference type="AlphaFoldDB" id="A0A667ZRC8"/>
<dbReference type="InterPro" id="IPR036179">
    <property type="entry name" value="Ig-like_dom_sf"/>
</dbReference>
<proteinExistence type="predicted"/>
<dbReference type="Ensembl" id="ENSMMDT00005044258.1">
    <property type="protein sequence ID" value="ENSMMDP00005043382.1"/>
    <property type="gene ID" value="ENSMMDG00005019966.1"/>
</dbReference>
<protein>
    <recommendedName>
        <fullName evidence="7">Ig-like domain-containing protein</fullName>
    </recommendedName>
</protein>
<dbReference type="InterPro" id="IPR013783">
    <property type="entry name" value="Ig-like_fold"/>
</dbReference>
<evidence type="ECO:0000313" key="8">
    <source>
        <dbReference type="Ensembl" id="ENSMMDP00005043382.1"/>
    </source>
</evidence>
<evidence type="ECO:0000256" key="3">
    <source>
        <dbReference type="ARBA" id="ARBA00023170"/>
    </source>
</evidence>
<dbReference type="InParanoid" id="A0A667ZRC8"/>
<keyword evidence="2" id="KW-1064">Adaptive immunity</keyword>
<evidence type="ECO:0000256" key="5">
    <source>
        <dbReference type="ARBA" id="ARBA00043266"/>
    </source>
</evidence>
<keyword evidence="3" id="KW-0675">Receptor</keyword>
<organism evidence="8 9">
    <name type="scientific">Myripristis murdjan</name>
    <name type="common">pinecone soldierfish</name>
    <dbReference type="NCBI Taxonomy" id="586833"/>
    <lineage>
        <taxon>Eukaryota</taxon>
        <taxon>Metazoa</taxon>
        <taxon>Chordata</taxon>
        <taxon>Craniata</taxon>
        <taxon>Vertebrata</taxon>
        <taxon>Euteleostomi</taxon>
        <taxon>Actinopterygii</taxon>
        <taxon>Neopterygii</taxon>
        <taxon>Teleostei</taxon>
        <taxon>Neoteleostei</taxon>
        <taxon>Acanthomorphata</taxon>
        <taxon>Holocentriformes</taxon>
        <taxon>Holocentridae</taxon>
        <taxon>Myripristis</taxon>
    </lineage>
</organism>
<dbReference type="PROSITE" id="PS50835">
    <property type="entry name" value="IG_LIKE"/>
    <property type="match status" value="1"/>
</dbReference>
<evidence type="ECO:0000256" key="6">
    <source>
        <dbReference type="SAM" id="MobiDB-lite"/>
    </source>
</evidence>
<reference evidence="8" key="3">
    <citation type="submission" date="2025-09" db="UniProtKB">
        <authorList>
            <consortium name="Ensembl"/>
        </authorList>
    </citation>
    <scope>IDENTIFICATION</scope>
</reference>
<reference evidence="8" key="2">
    <citation type="submission" date="2025-08" db="UniProtKB">
        <authorList>
            <consortium name="Ensembl"/>
        </authorList>
    </citation>
    <scope>IDENTIFICATION</scope>
</reference>
<evidence type="ECO:0000313" key="9">
    <source>
        <dbReference type="Proteomes" id="UP000472263"/>
    </source>
</evidence>
<evidence type="ECO:0000256" key="4">
    <source>
        <dbReference type="ARBA" id="ARBA00023319"/>
    </source>
</evidence>
<evidence type="ECO:0000256" key="2">
    <source>
        <dbReference type="ARBA" id="ARBA00023130"/>
    </source>
</evidence>
<dbReference type="SMART" id="SM00406">
    <property type="entry name" value="IGv"/>
    <property type="match status" value="1"/>
</dbReference>
<dbReference type="Proteomes" id="UP000472263">
    <property type="component" value="Chromosome 17"/>
</dbReference>
<dbReference type="GO" id="GO:0042101">
    <property type="term" value="C:T cell receptor complex"/>
    <property type="evidence" value="ECO:0007669"/>
    <property type="project" value="UniProtKB-KW"/>
</dbReference>
<keyword evidence="4" id="KW-0393">Immunoglobulin domain</keyword>
<dbReference type="InterPro" id="IPR007110">
    <property type="entry name" value="Ig-like_dom"/>
</dbReference>
<dbReference type="PANTHER" id="PTHR19367:SF18">
    <property type="entry name" value="T CELL RECEPTOR ALPHA VARIABLE 16"/>
    <property type="match status" value="1"/>
</dbReference>
<name>A0A667ZRC8_9TELE</name>
<keyword evidence="1" id="KW-0732">Signal</keyword>
<dbReference type="InterPro" id="IPR051287">
    <property type="entry name" value="TCR_variable_region"/>
</dbReference>
<accession>A0A667ZRC8</accession>
<evidence type="ECO:0000259" key="7">
    <source>
        <dbReference type="PROSITE" id="PS50835"/>
    </source>
</evidence>